<dbReference type="EMBL" id="CP029210">
    <property type="protein sequence ID" value="AWI54915.1"/>
    <property type="molecule type" value="Genomic_DNA"/>
</dbReference>
<dbReference type="OrthoDB" id="9157491at2"/>
<organism evidence="2 3">
    <name type="scientific">Aquabacterium olei</name>
    <dbReference type="NCBI Taxonomy" id="1296669"/>
    <lineage>
        <taxon>Bacteria</taxon>
        <taxon>Pseudomonadati</taxon>
        <taxon>Pseudomonadota</taxon>
        <taxon>Betaproteobacteria</taxon>
        <taxon>Burkholderiales</taxon>
        <taxon>Aquabacterium</taxon>
    </lineage>
</organism>
<evidence type="ECO:0000313" key="3">
    <source>
        <dbReference type="Proteomes" id="UP000244892"/>
    </source>
</evidence>
<evidence type="ECO:0000256" key="1">
    <source>
        <dbReference type="SAM" id="Phobius"/>
    </source>
</evidence>
<sequence length="71" mass="7723">MKLGLFIALAVAVLWGALAIAQLWWAPLDAPTFLKVSVTAAILEGLVVVVTLAVREYLSDRRLKRDGFIDG</sequence>
<evidence type="ECO:0000313" key="2">
    <source>
        <dbReference type="EMBL" id="AWI54915.1"/>
    </source>
</evidence>
<feature type="transmembrane region" description="Helical" evidence="1">
    <location>
        <begin position="35"/>
        <end position="54"/>
    </location>
</feature>
<dbReference type="Proteomes" id="UP000244892">
    <property type="component" value="Chromosome"/>
</dbReference>
<keyword evidence="1" id="KW-0812">Transmembrane</keyword>
<dbReference type="RefSeq" id="WP_109038034.1">
    <property type="nucleotide sequence ID" value="NZ_CP029210.1"/>
</dbReference>
<accession>A0A2U8FV24</accession>
<name>A0A2U8FV24_9BURK</name>
<dbReference type="KEGG" id="aon:DEH84_16915"/>
<keyword evidence="1" id="KW-0472">Membrane</keyword>
<keyword evidence="3" id="KW-1185">Reference proteome</keyword>
<gene>
    <name evidence="2" type="ORF">DEH84_16915</name>
</gene>
<protein>
    <submittedName>
        <fullName evidence="2">Uncharacterized protein</fullName>
    </submittedName>
</protein>
<dbReference type="AlphaFoldDB" id="A0A2U8FV24"/>
<reference evidence="2 3" key="1">
    <citation type="submission" date="2018-05" db="EMBL/GenBank/DDBJ databases">
        <title>complete genome sequence of Aquabacterium olei NBRC 110486.</title>
        <authorList>
            <person name="Tang B."/>
            <person name="Chang J."/>
            <person name="Zhang L."/>
            <person name="Yang H."/>
        </authorList>
    </citation>
    <scope>NUCLEOTIDE SEQUENCE [LARGE SCALE GENOMIC DNA]</scope>
    <source>
        <strain evidence="2 3">NBRC 110486</strain>
    </source>
</reference>
<keyword evidence="1" id="KW-1133">Transmembrane helix</keyword>
<proteinExistence type="predicted"/>